<dbReference type="Pfam" id="PF04851">
    <property type="entry name" value="ResIII"/>
    <property type="match status" value="1"/>
</dbReference>
<sequence length="888" mass="97951">MLNDMNFKGNWRDYQARILEEMDEHFDDGRLHVVAAPGAGKTVLGLEIVRRIGRPALVFAPTIAIREQWAHRLCPLFLDTPPIPEAISRNLANFRELTLATYQALDNLRRGEELDALIEKLNYRGPLTLVLDEAHHLRREWWKCLNEMANRLEDVRLVALTATPPYDASFAEWSRYEELCGPIDLEIGIPELVRNGDLCPHQDHLILLQPTEDALALLDRRRAAIGSLHMALRQDDGLLDWLAEHPWLTESEAHVEEILEAPEMLSAALVLLASAGRELPRPPLKLLGVSARDVPPPSLFWLERFMDGVISQHTADFPLDPARLKTLRDRLNRHGLIEGGRVRLQHTRSVFKLMTSSLAKLDSIVDIAKAEHDALDDDLRMVVLSDHIRAGELPNRPDAEFKPAKLGVVPIFEKLRRSGIADEYLGVLTGSLVILPKRALSMLPHVAEELHFDPGNFRASDLPGCPDHVRIECRSGGTAEFVRLVTALFTRGEVRILVGTQSLLGEGWDAPALNSLVLASNTASFMLSNQMRGRAIRIDPARPSKVANIWHLATVDPEDRESWDAVVSTFNWGCLNDGGAPGLSDIEVIARRFKAFEGISNGASTLIEDGVARLGLDPSKPAAFANLKTFAAAADRPAIAERWKVSLGEGAERAQVRETAAPRYAPRALSWFDTLQALGWSAAGSGAFAAANELRGLASYEGIGVIAMGLAGVATLASLPRLAKAGRLVWRNGSLEGSLESVTRVVLRSLVDADLISGRELDTAQVEIRTSLDGRKDIVLTGVSRAAERQVMQAIAEILGPVQNPRYLLVRNSWLGLKKRVDYHAVPAALGARKENAERLAELWRSGVGSSKLVFTRTADGRRTLLRARASSFAAGYQRIVDRRSVWL</sequence>
<reference evidence="2 3" key="1">
    <citation type="submission" date="2019-12" db="EMBL/GenBank/DDBJ databases">
        <title>Genomic-based taxomic classification of the family Erythrobacteraceae.</title>
        <authorList>
            <person name="Xu L."/>
        </authorList>
    </citation>
    <scope>NUCLEOTIDE SEQUENCE [LARGE SCALE GENOMIC DNA]</scope>
    <source>
        <strain evidence="2 3">MCCC 1K01500</strain>
    </source>
</reference>
<keyword evidence="2" id="KW-0378">Hydrolase</keyword>
<accession>A0A6I4SYX1</accession>
<keyword evidence="2" id="KW-0547">Nucleotide-binding</keyword>
<dbReference type="GO" id="GO:0003677">
    <property type="term" value="F:DNA binding"/>
    <property type="evidence" value="ECO:0007669"/>
    <property type="project" value="InterPro"/>
</dbReference>
<feature type="domain" description="Helicase ATP-binding" evidence="1">
    <location>
        <begin position="22"/>
        <end position="182"/>
    </location>
</feature>
<dbReference type="PANTHER" id="PTHR47396">
    <property type="entry name" value="TYPE I RESTRICTION ENZYME ECOKI R PROTEIN"/>
    <property type="match status" value="1"/>
</dbReference>
<dbReference type="GO" id="GO:0005829">
    <property type="term" value="C:cytosol"/>
    <property type="evidence" value="ECO:0007669"/>
    <property type="project" value="TreeGrafter"/>
</dbReference>
<proteinExistence type="predicted"/>
<dbReference type="GO" id="GO:0004386">
    <property type="term" value="F:helicase activity"/>
    <property type="evidence" value="ECO:0007669"/>
    <property type="project" value="UniProtKB-KW"/>
</dbReference>
<evidence type="ECO:0000259" key="1">
    <source>
        <dbReference type="PROSITE" id="PS51192"/>
    </source>
</evidence>
<dbReference type="RefSeq" id="WP_159796158.1">
    <property type="nucleotide sequence ID" value="NZ_WTYM01000052.1"/>
</dbReference>
<dbReference type="SUPFAM" id="SSF52540">
    <property type="entry name" value="P-loop containing nucleoside triphosphate hydrolases"/>
    <property type="match status" value="1"/>
</dbReference>
<dbReference type="InterPro" id="IPR027417">
    <property type="entry name" value="P-loop_NTPase"/>
</dbReference>
<dbReference type="InterPro" id="IPR050742">
    <property type="entry name" value="Helicase_Restrict-Modif_Enz"/>
</dbReference>
<dbReference type="GO" id="GO:0016787">
    <property type="term" value="F:hydrolase activity"/>
    <property type="evidence" value="ECO:0007669"/>
    <property type="project" value="InterPro"/>
</dbReference>
<dbReference type="EMBL" id="WTYM01000052">
    <property type="protein sequence ID" value="MXO60390.1"/>
    <property type="molecule type" value="Genomic_DNA"/>
</dbReference>
<dbReference type="SMART" id="SM00487">
    <property type="entry name" value="DEXDc"/>
    <property type="match status" value="1"/>
</dbReference>
<protein>
    <submittedName>
        <fullName evidence="2">DEAD/DEAH box helicase</fullName>
    </submittedName>
</protein>
<dbReference type="GO" id="GO:0005524">
    <property type="term" value="F:ATP binding"/>
    <property type="evidence" value="ECO:0007669"/>
    <property type="project" value="InterPro"/>
</dbReference>
<dbReference type="InterPro" id="IPR006935">
    <property type="entry name" value="Helicase/UvrB_N"/>
</dbReference>
<organism evidence="2 3">
    <name type="scientific">Croceibacterium salegens</name>
    <dbReference type="NCBI Taxonomy" id="1737568"/>
    <lineage>
        <taxon>Bacteria</taxon>
        <taxon>Pseudomonadati</taxon>
        <taxon>Pseudomonadota</taxon>
        <taxon>Alphaproteobacteria</taxon>
        <taxon>Sphingomonadales</taxon>
        <taxon>Erythrobacteraceae</taxon>
        <taxon>Croceibacterium</taxon>
    </lineage>
</organism>
<evidence type="ECO:0000313" key="2">
    <source>
        <dbReference type="EMBL" id="MXO60390.1"/>
    </source>
</evidence>
<dbReference type="AlphaFoldDB" id="A0A6I4SYX1"/>
<dbReference type="OrthoDB" id="9758243at2"/>
<comment type="caution">
    <text evidence="2">The sequence shown here is derived from an EMBL/GenBank/DDBJ whole genome shotgun (WGS) entry which is preliminary data.</text>
</comment>
<dbReference type="Gene3D" id="3.40.50.300">
    <property type="entry name" value="P-loop containing nucleotide triphosphate hydrolases"/>
    <property type="match status" value="2"/>
</dbReference>
<gene>
    <name evidence="2" type="ORF">GRI89_12665</name>
</gene>
<name>A0A6I4SYX1_9SPHN</name>
<keyword evidence="2" id="KW-0347">Helicase</keyword>
<dbReference type="InterPro" id="IPR014001">
    <property type="entry name" value="Helicase_ATP-bd"/>
</dbReference>
<dbReference type="PANTHER" id="PTHR47396:SF1">
    <property type="entry name" value="ATP-DEPENDENT HELICASE IRC3-RELATED"/>
    <property type="match status" value="1"/>
</dbReference>
<keyword evidence="2" id="KW-0067">ATP-binding</keyword>
<keyword evidence="3" id="KW-1185">Reference proteome</keyword>
<evidence type="ECO:0000313" key="3">
    <source>
        <dbReference type="Proteomes" id="UP000433652"/>
    </source>
</evidence>
<dbReference type="Proteomes" id="UP000433652">
    <property type="component" value="Unassembled WGS sequence"/>
</dbReference>
<dbReference type="PROSITE" id="PS51192">
    <property type="entry name" value="HELICASE_ATP_BIND_1"/>
    <property type="match status" value="1"/>
</dbReference>